<name>A0ABS6TEA7_9ENTE</name>
<dbReference type="InterPro" id="IPR001303">
    <property type="entry name" value="Aldolase_II/adducin_N"/>
</dbReference>
<feature type="domain" description="Class II aldolase/adducin N-terminal" evidence="3">
    <location>
        <begin position="7"/>
        <end position="183"/>
    </location>
</feature>
<dbReference type="EMBL" id="JAHUZB010000004">
    <property type="protein sequence ID" value="MBV7391236.1"/>
    <property type="molecule type" value="Genomic_DNA"/>
</dbReference>
<sequence length="212" mass="23407">MYSSQKQELIDYGNKLISDGYTLGTGGNLSSFIRQDNLMLITPSGIPFDKIELKDIVTMELNGTIVEGTRLPSSEWRMHSIMYEKRDDLNCIIHGHTIYSTALALLGKPLPASHYMIATAGKNVRCARYASFGTEELAINAFEAMKDRKAVLLANHGVLTGGKTMAEAFAVLEELEYCSKVHIIASTVGIPTVMTDDEMANMAIRFETYGQK</sequence>
<proteinExistence type="predicted"/>
<dbReference type="PANTHER" id="PTHR22789:SF0">
    <property type="entry name" value="3-OXO-TETRONATE 4-PHOSPHATE DECARBOXYLASE-RELATED"/>
    <property type="match status" value="1"/>
</dbReference>
<dbReference type="RefSeq" id="WP_218326361.1">
    <property type="nucleotide sequence ID" value="NZ_JAHUZB010000004.1"/>
</dbReference>
<evidence type="ECO:0000259" key="3">
    <source>
        <dbReference type="SMART" id="SM01007"/>
    </source>
</evidence>
<keyword evidence="1" id="KW-0479">Metal-binding</keyword>
<keyword evidence="5" id="KW-1185">Reference proteome</keyword>
<comment type="caution">
    <text evidence="4">The sequence shown here is derived from an EMBL/GenBank/DDBJ whole genome shotgun (WGS) entry which is preliminary data.</text>
</comment>
<dbReference type="NCBIfam" id="NF005302">
    <property type="entry name" value="PRK06833.1"/>
    <property type="match status" value="1"/>
</dbReference>
<evidence type="ECO:0000313" key="4">
    <source>
        <dbReference type="EMBL" id="MBV7391236.1"/>
    </source>
</evidence>
<dbReference type="Proteomes" id="UP000774130">
    <property type="component" value="Unassembled WGS sequence"/>
</dbReference>
<dbReference type="SMART" id="SM01007">
    <property type="entry name" value="Aldolase_II"/>
    <property type="match status" value="1"/>
</dbReference>
<organism evidence="4 5">
    <name type="scientific">Enterococcus alishanensis</name>
    <dbReference type="NCBI Taxonomy" id="1303817"/>
    <lineage>
        <taxon>Bacteria</taxon>
        <taxon>Bacillati</taxon>
        <taxon>Bacillota</taxon>
        <taxon>Bacilli</taxon>
        <taxon>Lactobacillales</taxon>
        <taxon>Enterococcaceae</taxon>
        <taxon>Enterococcus</taxon>
    </lineage>
</organism>
<dbReference type="EC" id="4.1.2.17" evidence="4"/>
<accession>A0ABS6TEA7</accession>
<protein>
    <submittedName>
        <fullName evidence="4">L-fuculose-phosphate aldolase</fullName>
        <ecNumber evidence="4">4.1.2.17</ecNumber>
    </submittedName>
</protein>
<dbReference type="GO" id="GO:0008738">
    <property type="term" value="F:L-fuculose-phosphate aldolase activity"/>
    <property type="evidence" value="ECO:0007669"/>
    <property type="project" value="UniProtKB-EC"/>
</dbReference>
<dbReference type="InterPro" id="IPR050197">
    <property type="entry name" value="Aldolase_class_II_sugar_metab"/>
</dbReference>
<evidence type="ECO:0000256" key="1">
    <source>
        <dbReference type="ARBA" id="ARBA00022723"/>
    </source>
</evidence>
<dbReference type="Pfam" id="PF00596">
    <property type="entry name" value="Aldolase_II"/>
    <property type="match status" value="1"/>
</dbReference>
<keyword evidence="2 4" id="KW-0456">Lyase</keyword>
<gene>
    <name evidence="4" type="ORF">KUA55_11140</name>
</gene>
<dbReference type="PANTHER" id="PTHR22789">
    <property type="entry name" value="FUCULOSE PHOSPHATE ALDOLASE"/>
    <property type="match status" value="1"/>
</dbReference>
<evidence type="ECO:0000313" key="5">
    <source>
        <dbReference type="Proteomes" id="UP000774130"/>
    </source>
</evidence>
<evidence type="ECO:0000256" key="2">
    <source>
        <dbReference type="ARBA" id="ARBA00023239"/>
    </source>
</evidence>
<reference evidence="4 5" key="1">
    <citation type="submission" date="2021-06" db="EMBL/GenBank/DDBJ databases">
        <title>Enterococcus alishanensis sp. nov., a novel lactic acid bacterium isolated from fresh coffee beans.</title>
        <authorList>
            <person name="Chen Y.-S."/>
        </authorList>
    </citation>
    <scope>NUCLEOTIDE SEQUENCE [LARGE SCALE GENOMIC DNA]</scope>
    <source>
        <strain evidence="4 5">ALS3</strain>
    </source>
</reference>